<dbReference type="Proteomes" id="UP000321408">
    <property type="component" value="Chromosome"/>
</dbReference>
<sequence>MEKKTYIIPESGENSDFVYNFCMKLFFYLGMICFIPYFIILNILTTPFFPDSSNKILIYGLIIGTLFLLFIMDNIGMHSSFIDRISRLITLILTVVGASLSILILIIPNMVTSSTNVEFYLKLAIILTFEILGWFFIRNSRGLSKVKVKPFYNTSMWSLLLCGIIFLFEYFVKNAIFVFLAIIFLIYPIMIIGWGKLKVIPSIKPRKLVRPYKRTTFYNYAIDIGKAVIILLTILAVIYDGTVVLYPAELSSNPAAWIRNLAIVGIFAALAMEFYIKIQTAFYGLAVIIILYLLCLIQYLLVNTFYFHFWYLIAPINGFTLAGVYFFIEQKLFKSNNVRAMPGSFYVLILIIVISAIILRITPDVDDIIENSKFALSLIGLAYIIGYIREAPKQTSLRISI</sequence>
<dbReference type="KEGG" id="psyt:DSAG12_01482"/>
<dbReference type="AlphaFoldDB" id="A0A5B9D9M0"/>
<organism evidence="1 2">
    <name type="scientific">Promethearchaeum syntrophicum</name>
    <dbReference type="NCBI Taxonomy" id="2594042"/>
    <lineage>
        <taxon>Archaea</taxon>
        <taxon>Promethearchaeati</taxon>
        <taxon>Promethearchaeota</taxon>
        <taxon>Promethearchaeia</taxon>
        <taxon>Promethearchaeales</taxon>
        <taxon>Promethearchaeaceae</taxon>
        <taxon>Promethearchaeum</taxon>
    </lineage>
</organism>
<dbReference type="EMBL" id="CP042905">
    <property type="protein sequence ID" value="QEE15655.2"/>
    <property type="molecule type" value="Genomic_DNA"/>
</dbReference>
<gene>
    <name evidence="1" type="ORF">DSAG12_01482</name>
</gene>
<evidence type="ECO:0000313" key="2">
    <source>
        <dbReference type="Proteomes" id="UP000321408"/>
    </source>
</evidence>
<evidence type="ECO:0000313" key="1">
    <source>
        <dbReference type="EMBL" id="QEE15655.2"/>
    </source>
</evidence>
<keyword evidence="2" id="KW-1185">Reference proteome</keyword>
<protein>
    <submittedName>
        <fullName evidence="1">Uncharacterized protein</fullName>
    </submittedName>
</protein>
<name>A0A5B9D9M0_9ARCH</name>
<proteinExistence type="predicted"/>
<accession>A0A5B9D9M0</accession>
<reference evidence="1 2" key="2">
    <citation type="journal article" date="2024" name="Int. J. Syst. Evol. Microbiol.">
        <title>Promethearchaeum syntrophicum gen. nov., sp. nov., an anaerobic, obligately syntrophic archaeon, the first isolate of the lineage 'Asgard' archaea, and proposal of the new archaeal phylum Promethearchaeota phyl. nov. and kingdom Promethearchaeati regn. nov.</title>
        <authorList>
            <person name="Imachi H."/>
            <person name="Nobu M.K."/>
            <person name="Kato S."/>
            <person name="Takaki Y."/>
            <person name="Miyazaki M."/>
            <person name="Miyata M."/>
            <person name="Ogawara M."/>
            <person name="Saito Y."/>
            <person name="Sakai S."/>
            <person name="Tahara Y.O."/>
            <person name="Takano Y."/>
            <person name="Tasumi E."/>
            <person name="Uematsu K."/>
            <person name="Yoshimura T."/>
            <person name="Itoh T."/>
            <person name="Ohkuma M."/>
            <person name="Takai K."/>
        </authorList>
    </citation>
    <scope>NUCLEOTIDE SEQUENCE [LARGE SCALE GENOMIC DNA]</scope>
    <source>
        <strain evidence="1 2">MK-D1</strain>
    </source>
</reference>
<reference evidence="1 2" key="1">
    <citation type="journal article" date="2020" name="Nature">
        <title>Isolation of an archaeon at the prokaryote-eukaryote interface.</title>
        <authorList>
            <person name="Imachi H."/>
            <person name="Nobu M.K."/>
            <person name="Nakahara N."/>
            <person name="Morono Y."/>
            <person name="Ogawara M."/>
            <person name="Takaki Y."/>
            <person name="Takano Y."/>
            <person name="Uematsu K."/>
            <person name="Ikuta T."/>
            <person name="Ito M."/>
            <person name="Matsui Y."/>
            <person name="Miyazaki M."/>
            <person name="Murata K."/>
            <person name="Saito Y."/>
            <person name="Sakai S."/>
            <person name="Song C."/>
            <person name="Tasumi E."/>
            <person name="Yamanaka Y."/>
            <person name="Yamaguchi T."/>
            <person name="Kamagata Y."/>
            <person name="Tamaki H."/>
            <person name="Takai K."/>
        </authorList>
    </citation>
    <scope>NUCLEOTIDE SEQUENCE [LARGE SCALE GENOMIC DNA]</scope>
    <source>
        <strain evidence="1 2">MK-D1</strain>
    </source>
</reference>